<evidence type="ECO:0000256" key="4">
    <source>
        <dbReference type="ARBA" id="ARBA00022691"/>
    </source>
</evidence>
<name>A0A356LK40_9BURK</name>
<dbReference type="InterPro" id="IPR049560">
    <property type="entry name" value="MeTrfase_RsmB-F_NOP2_cat"/>
</dbReference>
<protein>
    <submittedName>
        <fullName evidence="9">16S rRNA (Cytosine(967)-C(5))-methyltransferase RsmB</fullName>
    </submittedName>
</protein>
<dbReference type="Pfam" id="PF22458">
    <property type="entry name" value="RsmF-B_ferredox"/>
    <property type="match status" value="1"/>
</dbReference>
<feature type="signal peptide" evidence="7">
    <location>
        <begin position="1"/>
        <end position="22"/>
    </location>
</feature>
<evidence type="ECO:0000256" key="2">
    <source>
        <dbReference type="ARBA" id="ARBA00022603"/>
    </source>
</evidence>
<keyword evidence="3 6" id="KW-0808">Transferase</keyword>
<dbReference type="NCBIfam" id="NF008149">
    <property type="entry name" value="PRK10901.1"/>
    <property type="match status" value="1"/>
</dbReference>
<dbReference type="InterPro" id="IPR018314">
    <property type="entry name" value="RsmB/NOL1/NOP2-like_CS"/>
</dbReference>
<feature type="active site" description="Nucleophile" evidence="6">
    <location>
        <position position="442"/>
    </location>
</feature>
<feature type="binding site" evidence="6">
    <location>
        <position position="341"/>
    </location>
    <ligand>
        <name>S-adenosyl-L-methionine</name>
        <dbReference type="ChEBI" id="CHEBI:59789"/>
    </ligand>
</feature>
<dbReference type="InterPro" id="IPR001678">
    <property type="entry name" value="MeTrfase_RsmB-F_NOP2_dom"/>
</dbReference>
<dbReference type="InterPro" id="IPR035926">
    <property type="entry name" value="NusB-like_sf"/>
</dbReference>
<comment type="caution">
    <text evidence="9">The sequence shown here is derived from an EMBL/GenBank/DDBJ whole genome shotgun (WGS) entry which is preliminary data.</text>
</comment>
<dbReference type="InterPro" id="IPR029063">
    <property type="entry name" value="SAM-dependent_MTases_sf"/>
</dbReference>
<feature type="binding site" evidence="6">
    <location>
        <position position="389"/>
    </location>
    <ligand>
        <name>S-adenosyl-L-methionine</name>
        <dbReference type="ChEBI" id="CHEBI:59789"/>
    </ligand>
</feature>
<dbReference type="PRINTS" id="PR02008">
    <property type="entry name" value="RCMTFAMILY"/>
</dbReference>
<organism evidence="9 10">
    <name type="scientific">Advenella kashmirensis</name>
    <dbReference type="NCBI Taxonomy" id="310575"/>
    <lineage>
        <taxon>Bacteria</taxon>
        <taxon>Pseudomonadati</taxon>
        <taxon>Pseudomonadota</taxon>
        <taxon>Betaproteobacteria</taxon>
        <taxon>Burkholderiales</taxon>
        <taxon>Alcaligenaceae</taxon>
    </lineage>
</organism>
<dbReference type="SUPFAM" id="SSF48013">
    <property type="entry name" value="NusB-like"/>
    <property type="match status" value="1"/>
</dbReference>
<feature type="binding site" evidence="6">
    <location>
        <begin position="319"/>
        <end position="325"/>
    </location>
    <ligand>
        <name>S-adenosyl-L-methionine</name>
        <dbReference type="ChEBI" id="CHEBI:59789"/>
    </ligand>
</feature>
<accession>A0A356LK40</accession>
<feature type="chain" id="PRO_5016619386" evidence="7">
    <location>
        <begin position="23"/>
        <end position="492"/>
    </location>
</feature>
<sequence length="492" mass="53950">MFLLFQSAICCRLLAIAMNNQAILPFSLTNGVYAQSIFYARGFQSMTSPVQPSISPQAASVTPPLSELLLATAYAVQAVGEGRSLTDILNAEPASRRAAVQSLSFYVMRQLARGHALADLLLDRSPPNSLADSLLITALSLLSIDEREVRDNPRVPVYEAYTLVSQAVAAAGLDRKTAGFKGLINACLRRFEREREALLEQAYRRSNVRWGFPKWWIGRVRQAYPAQWEAILASSFQPGPLTLRVNTRKTSREALLAVLQAQDISASAIGDHGVILDQPLPVAKIPGFEEGWWLVQDAGAQLAAQLLPVTDGMRVLDACAAPGGKTAGLLMQARLQLTALDIDQGRLERVASNLQRLDLNDEGVVLRAGNAIDLKSWWDTQPFDAILADVPCTASGIVRRHPDIRWLRHEQDIADTVALQRRIVSALWQTLKPGGTLLYVTCSVFPQEGIEQDQWMQQALEGAVALPSPGQLLPGQGQEHDGFFYSLLRKQG</sequence>
<dbReference type="Proteomes" id="UP000264036">
    <property type="component" value="Unassembled WGS sequence"/>
</dbReference>
<comment type="caution">
    <text evidence="6">Lacks conserved residue(s) required for the propagation of feature annotation.</text>
</comment>
<dbReference type="Gene3D" id="1.10.287.730">
    <property type="entry name" value="Helix hairpin bin"/>
    <property type="match status" value="1"/>
</dbReference>
<dbReference type="PROSITE" id="PS51686">
    <property type="entry name" value="SAM_MT_RSMB_NOP"/>
    <property type="match status" value="1"/>
</dbReference>
<feature type="domain" description="SAM-dependent MTase RsmB/NOP-type" evidence="8">
    <location>
        <begin position="231"/>
        <end position="491"/>
    </location>
</feature>
<keyword evidence="7" id="KW-0732">Signal</keyword>
<dbReference type="Gene3D" id="3.30.70.1170">
    <property type="entry name" value="Sun protein, domain 3"/>
    <property type="match status" value="1"/>
</dbReference>
<dbReference type="InterPro" id="IPR004573">
    <property type="entry name" value="rRNA_ssu_MeTfrase_B"/>
</dbReference>
<evidence type="ECO:0000256" key="1">
    <source>
        <dbReference type="ARBA" id="ARBA00007494"/>
    </source>
</evidence>
<evidence type="ECO:0000256" key="5">
    <source>
        <dbReference type="ARBA" id="ARBA00022884"/>
    </source>
</evidence>
<proteinExistence type="inferred from homology"/>
<dbReference type="AlphaFoldDB" id="A0A356LK40"/>
<dbReference type="Gene3D" id="1.10.940.10">
    <property type="entry name" value="NusB-like"/>
    <property type="match status" value="1"/>
</dbReference>
<gene>
    <name evidence="9" type="ORF">DD666_17925</name>
</gene>
<dbReference type="InterPro" id="IPR023267">
    <property type="entry name" value="RCMT"/>
</dbReference>
<dbReference type="PROSITE" id="PS01153">
    <property type="entry name" value="NOL1_NOP2_SUN"/>
    <property type="match status" value="1"/>
</dbReference>
<evidence type="ECO:0000313" key="10">
    <source>
        <dbReference type="Proteomes" id="UP000264036"/>
    </source>
</evidence>
<dbReference type="Pfam" id="PF01189">
    <property type="entry name" value="Methyltr_RsmB-F"/>
    <property type="match status" value="1"/>
</dbReference>
<dbReference type="NCBIfam" id="TIGR00563">
    <property type="entry name" value="rsmB"/>
    <property type="match status" value="1"/>
</dbReference>
<keyword evidence="4 6" id="KW-0949">S-adenosyl-L-methionine</keyword>
<dbReference type="EMBL" id="DOEK01000037">
    <property type="protein sequence ID" value="HBP31272.1"/>
    <property type="molecule type" value="Genomic_DNA"/>
</dbReference>
<dbReference type="SUPFAM" id="SSF53335">
    <property type="entry name" value="S-adenosyl-L-methionine-dependent methyltransferases"/>
    <property type="match status" value="1"/>
</dbReference>
<evidence type="ECO:0000313" key="9">
    <source>
        <dbReference type="EMBL" id="HBP31272.1"/>
    </source>
</evidence>
<dbReference type="Gene3D" id="3.40.50.150">
    <property type="entry name" value="Vaccinia Virus protein VP39"/>
    <property type="match status" value="1"/>
</dbReference>
<dbReference type="GO" id="GO:0003723">
    <property type="term" value="F:RNA binding"/>
    <property type="evidence" value="ECO:0007669"/>
    <property type="project" value="UniProtKB-UniRule"/>
</dbReference>
<evidence type="ECO:0000256" key="3">
    <source>
        <dbReference type="ARBA" id="ARBA00022679"/>
    </source>
</evidence>
<dbReference type="PANTHER" id="PTHR22807">
    <property type="entry name" value="NOP2 YEAST -RELATED NOL1/NOP2/FMU SUN DOMAIN-CONTAINING"/>
    <property type="match status" value="1"/>
</dbReference>
<keyword evidence="2 6" id="KW-0489">Methyltransferase</keyword>
<dbReference type="GO" id="GO:0008649">
    <property type="term" value="F:rRNA methyltransferase activity"/>
    <property type="evidence" value="ECO:0007669"/>
    <property type="project" value="InterPro"/>
</dbReference>
<keyword evidence="5 6" id="KW-0694">RNA-binding</keyword>
<evidence type="ECO:0000259" key="8">
    <source>
        <dbReference type="PROSITE" id="PS51686"/>
    </source>
</evidence>
<comment type="similarity">
    <text evidence="1 6">Belongs to the class I-like SAM-binding methyltransferase superfamily. RsmB/NOP family.</text>
</comment>
<dbReference type="InterPro" id="IPR054728">
    <property type="entry name" value="RsmB-like_ferredoxin"/>
</dbReference>
<reference evidence="9 10" key="1">
    <citation type="journal article" date="2018" name="Nat. Biotechnol.">
        <title>A standardized bacterial taxonomy based on genome phylogeny substantially revises the tree of life.</title>
        <authorList>
            <person name="Parks D.H."/>
            <person name="Chuvochina M."/>
            <person name="Waite D.W."/>
            <person name="Rinke C."/>
            <person name="Skarshewski A."/>
            <person name="Chaumeil P.A."/>
            <person name="Hugenholtz P."/>
        </authorList>
    </citation>
    <scope>NUCLEOTIDE SEQUENCE [LARGE SCALE GENOMIC DNA]</scope>
    <source>
        <strain evidence="9">UBA10707</strain>
    </source>
</reference>
<dbReference type="PANTHER" id="PTHR22807:SF61">
    <property type="entry name" value="NOL1_NOP2_SUN FAMILY PROTEIN _ ANTITERMINATION NUSB DOMAIN-CONTAINING PROTEIN"/>
    <property type="match status" value="1"/>
</dbReference>
<evidence type="ECO:0000256" key="7">
    <source>
        <dbReference type="SAM" id="SignalP"/>
    </source>
</evidence>
<dbReference type="CDD" id="cd02440">
    <property type="entry name" value="AdoMet_MTases"/>
    <property type="match status" value="1"/>
</dbReference>
<evidence type="ECO:0000256" key="6">
    <source>
        <dbReference type="PROSITE-ProRule" id="PRU01023"/>
    </source>
</evidence>